<proteinExistence type="predicted"/>
<sequence length="167" mass="17490">MTRSDDLPPLFRTWIGMTLLGLALLGLALLAIGPARAQTVAAEPATVLQQADARIAAGQPGEAVALLQGLADQGDRGARTRLARLHETGQGVPKDESLAASLYERAAHQGDPDAQFAIAAMFREGRGVEKDHLLASVWIRRAAANGHARARAQLGLPPLAPGATSPR</sequence>
<dbReference type="InterPro" id="IPR006597">
    <property type="entry name" value="Sel1-like"/>
</dbReference>
<dbReference type="SUPFAM" id="SSF81901">
    <property type="entry name" value="HCP-like"/>
    <property type="match status" value="1"/>
</dbReference>
<dbReference type="RefSeq" id="WP_305750986.1">
    <property type="nucleotide sequence ID" value="NZ_JAUZEE010000011.1"/>
</dbReference>
<dbReference type="Proteomes" id="UP001235760">
    <property type="component" value="Unassembled WGS sequence"/>
</dbReference>
<evidence type="ECO:0000313" key="2">
    <source>
        <dbReference type="Proteomes" id="UP001235760"/>
    </source>
</evidence>
<dbReference type="Gene3D" id="1.25.40.10">
    <property type="entry name" value="Tetratricopeptide repeat domain"/>
    <property type="match status" value="1"/>
</dbReference>
<comment type="caution">
    <text evidence="1">The sequence shown here is derived from an EMBL/GenBank/DDBJ whole genome shotgun (WGS) entry which is preliminary data.</text>
</comment>
<dbReference type="SMART" id="SM00671">
    <property type="entry name" value="SEL1"/>
    <property type="match status" value="2"/>
</dbReference>
<gene>
    <name evidence="1" type="ORF">Q8X39_17560</name>
</gene>
<organism evidence="1 2">
    <name type="scientific">Leptothrix discophora</name>
    <dbReference type="NCBI Taxonomy" id="89"/>
    <lineage>
        <taxon>Bacteria</taxon>
        <taxon>Pseudomonadati</taxon>
        <taxon>Pseudomonadota</taxon>
        <taxon>Betaproteobacteria</taxon>
        <taxon>Burkholderiales</taxon>
        <taxon>Sphaerotilaceae</taxon>
        <taxon>Leptothrix</taxon>
    </lineage>
</organism>
<evidence type="ECO:0000313" key="1">
    <source>
        <dbReference type="EMBL" id="MDP4302449.1"/>
    </source>
</evidence>
<name>A0ABT9G7J0_LEPDI</name>
<dbReference type="InterPro" id="IPR050767">
    <property type="entry name" value="Sel1_AlgK"/>
</dbReference>
<reference evidence="1 2" key="1">
    <citation type="submission" date="2023-08" db="EMBL/GenBank/DDBJ databases">
        <authorList>
            <person name="Roldan D.M."/>
            <person name="Menes R.J."/>
        </authorList>
    </citation>
    <scope>NUCLEOTIDE SEQUENCE [LARGE SCALE GENOMIC DNA]</scope>
    <source>
        <strain evidence="1 2">CCM 2812</strain>
    </source>
</reference>
<keyword evidence="2" id="KW-1185">Reference proteome</keyword>
<accession>A0ABT9G7J0</accession>
<protein>
    <submittedName>
        <fullName evidence="1">Tetratricopeptide repeat protein</fullName>
    </submittedName>
</protein>
<dbReference type="PANTHER" id="PTHR11102:SF160">
    <property type="entry name" value="ERAD-ASSOCIATED E3 UBIQUITIN-PROTEIN LIGASE COMPONENT HRD3"/>
    <property type="match status" value="1"/>
</dbReference>
<dbReference type="Pfam" id="PF08238">
    <property type="entry name" value="Sel1"/>
    <property type="match status" value="2"/>
</dbReference>
<dbReference type="PANTHER" id="PTHR11102">
    <property type="entry name" value="SEL-1-LIKE PROTEIN"/>
    <property type="match status" value="1"/>
</dbReference>
<dbReference type="InterPro" id="IPR011990">
    <property type="entry name" value="TPR-like_helical_dom_sf"/>
</dbReference>
<dbReference type="EMBL" id="JAUZEE010000011">
    <property type="protein sequence ID" value="MDP4302449.1"/>
    <property type="molecule type" value="Genomic_DNA"/>
</dbReference>